<sequence>MVLQQHGSSKAQTVYITTLHQLLRSPLPSPCVHTETGFSCPRCPKQPTPQSLIYRYHPRSGFRFQLKQSGGDHSKQTQQTPYSPANSSLELLSCSQNPMTWKKCELAIIVSVVPGNF</sequence>
<name>A0A9P6T7E4_9BASI</name>
<comment type="caution">
    <text evidence="2">The sequence shown here is derived from an EMBL/GenBank/DDBJ whole genome shotgun (WGS) entry which is preliminary data.</text>
</comment>
<dbReference type="EMBL" id="MU167386">
    <property type="protein sequence ID" value="KAG0141429.1"/>
    <property type="molecule type" value="Genomic_DNA"/>
</dbReference>
<protein>
    <submittedName>
        <fullName evidence="2">Uncharacterized protein</fullName>
    </submittedName>
</protein>
<proteinExistence type="predicted"/>
<gene>
    <name evidence="2" type="ORF">CROQUDRAFT_286554</name>
</gene>
<feature type="compositionally biased region" description="Polar residues" evidence="1">
    <location>
        <begin position="76"/>
        <end position="85"/>
    </location>
</feature>
<keyword evidence="3" id="KW-1185">Reference proteome</keyword>
<reference evidence="2" key="1">
    <citation type="submission" date="2013-11" db="EMBL/GenBank/DDBJ databases">
        <title>Genome sequence of the fusiform rust pathogen reveals effectors for host alternation and coevolution with pine.</title>
        <authorList>
            <consortium name="DOE Joint Genome Institute"/>
            <person name="Smith K."/>
            <person name="Pendleton A."/>
            <person name="Kubisiak T."/>
            <person name="Anderson C."/>
            <person name="Salamov A."/>
            <person name="Aerts A."/>
            <person name="Riley R."/>
            <person name="Clum A."/>
            <person name="Lindquist E."/>
            <person name="Ence D."/>
            <person name="Campbell M."/>
            <person name="Kronenberg Z."/>
            <person name="Feau N."/>
            <person name="Dhillon B."/>
            <person name="Hamelin R."/>
            <person name="Burleigh J."/>
            <person name="Smith J."/>
            <person name="Yandell M."/>
            <person name="Nelson C."/>
            <person name="Grigoriev I."/>
            <person name="Davis J."/>
        </authorList>
    </citation>
    <scope>NUCLEOTIDE SEQUENCE</scope>
    <source>
        <strain evidence="2">G11</strain>
    </source>
</reference>
<accession>A0A9P6T7E4</accession>
<dbReference type="AlphaFoldDB" id="A0A9P6T7E4"/>
<evidence type="ECO:0000313" key="2">
    <source>
        <dbReference type="EMBL" id="KAG0141429.1"/>
    </source>
</evidence>
<organism evidence="2 3">
    <name type="scientific">Cronartium quercuum f. sp. fusiforme G11</name>
    <dbReference type="NCBI Taxonomy" id="708437"/>
    <lineage>
        <taxon>Eukaryota</taxon>
        <taxon>Fungi</taxon>
        <taxon>Dikarya</taxon>
        <taxon>Basidiomycota</taxon>
        <taxon>Pucciniomycotina</taxon>
        <taxon>Pucciniomycetes</taxon>
        <taxon>Pucciniales</taxon>
        <taxon>Coleosporiaceae</taxon>
        <taxon>Cronartium</taxon>
    </lineage>
</organism>
<feature type="region of interest" description="Disordered" evidence="1">
    <location>
        <begin position="65"/>
        <end position="85"/>
    </location>
</feature>
<evidence type="ECO:0000313" key="3">
    <source>
        <dbReference type="Proteomes" id="UP000886653"/>
    </source>
</evidence>
<evidence type="ECO:0000256" key="1">
    <source>
        <dbReference type="SAM" id="MobiDB-lite"/>
    </source>
</evidence>
<dbReference type="Proteomes" id="UP000886653">
    <property type="component" value="Unassembled WGS sequence"/>
</dbReference>